<dbReference type="PANTHER" id="PTHR12596">
    <property type="entry name" value="EXPORTIN 4,7-RELATED"/>
    <property type="match status" value="1"/>
</dbReference>
<dbReference type="GO" id="GO:0005737">
    <property type="term" value="C:cytoplasm"/>
    <property type="evidence" value="ECO:0007669"/>
    <property type="project" value="UniProtKB-SubCell"/>
</dbReference>
<keyword evidence="6" id="KW-0653">Protein transport</keyword>
<dbReference type="PANTHER" id="PTHR12596:SF1">
    <property type="entry name" value="EXPORTIN-4"/>
    <property type="match status" value="1"/>
</dbReference>
<dbReference type="InterPro" id="IPR016024">
    <property type="entry name" value="ARM-type_fold"/>
</dbReference>
<sequence length="196" mass="21867">IPRVCTLYIRLISRLVGSYPGRLVELPNDLLNNLMASLKFGIDHNILEVSHLTFEAITSLALYACNAPSTATEALRPHLDEFLKLTFEQLLFKKLDMELVDVAGSCVLALVCARQEAYGRLIQEMLAASETPLTPELNQRLANSFQHLSEAFPSTTGTRVEGGPREMTSRDVAMTVARRDVFMRFLMGVRGVLRVK</sequence>
<evidence type="ECO:0000256" key="4">
    <source>
        <dbReference type="ARBA" id="ARBA00022448"/>
    </source>
</evidence>
<dbReference type="GO" id="GO:0005049">
    <property type="term" value="F:nuclear export signal receptor activity"/>
    <property type="evidence" value="ECO:0007669"/>
    <property type="project" value="InterPro"/>
</dbReference>
<evidence type="ECO:0000313" key="10">
    <source>
        <dbReference type="Proteomes" id="UP000738325"/>
    </source>
</evidence>
<evidence type="ECO:0000256" key="2">
    <source>
        <dbReference type="ARBA" id="ARBA00004496"/>
    </source>
</evidence>
<evidence type="ECO:0000256" key="3">
    <source>
        <dbReference type="ARBA" id="ARBA00009466"/>
    </source>
</evidence>
<dbReference type="AlphaFoldDB" id="A0A9P6QYI9"/>
<evidence type="ECO:0000313" key="9">
    <source>
        <dbReference type="EMBL" id="KAG0300860.1"/>
    </source>
</evidence>
<name>A0A9P6QYI9_9FUNG</name>
<keyword evidence="5" id="KW-0963">Cytoplasm</keyword>
<keyword evidence="7" id="KW-0539">Nucleus</keyword>
<dbReference type="InterPro" id="IPR044189">
    <property type="entry name" value="XPO4/7-like"/>
</dbReference>
<keyword evidence="4" id="KW-0813">Transport</keyword>
<evidence type="ECO:0000256" key="5">
    <source>
        <dbReference type="ARBA" id="ARBA00022490"/>
    </source>
</evidence>
<evidence type="ECO:0000256" key="7">
    <source>
        <dbReference type="ARBA" id="ARBA00023242"/>
    </source>
</evidence>
<proteinExistence type="inferred from homology"/>
<organism evidence="9 10">
    <name type="scientific">Dissophora globulifera</name>
    <dbReference type="NCBI Taxonomy" id="979702"/>
    <lineage>
        <taxon>Eukaryota</taxon>
        <taxon>Fungi</taxon>
        <taxon>Fungi incertae sedis</taxon>
        <taxon>Mucoromycota</taxon>
        <taxon>Mortierellomycotina</taxon>
        <taxon>Mortierellomycetes</taxon>
        <taxon>Mortierellales</taxon>
        <taxon>Mortierellaceae</taxon>
        <taxon>Dissophora</taxon>
    </lineage>
</organism>
<dbReference type="InterPro" id="IPR011989">
    <property type="entry name" value="ARM-like"/>
</dbReference>
<reference evidence="9" key="1">
    <citation type="journal article" date="2020" name="Fungal Divers.">
        <title>Resolving the Mortierellaceae phylogeny through synthesis of multi-gene phylogenetics and phylogenomics.</title>
        <authorList>
            <person name="Vandepol N."/>
            <person name="Liber J."/>
            <person name="Desiro A."/>
            <person name="Na H."/>
            <person name="Kennedy M."/>
            <person name="Barry K."/>
            <person name="Grigoriev I.V."/>
            <person name="Miller A.N."/>
            <person name="O'Donnell K."/>
            <person name="Stajich J.E."/>
            <person name="Bonito G."/>
        </authorList>
    </citation>
    <scope>NUCLEOTIDE SEQUENCE</scope>
    <source>
        <strain evidence="9">REB-010B</strain>
    </source>
</reference>
<dbReference type="Gene3D" id="1.25.10.10">
    <property type="entry name" value="Leucine-rich Repeat Variant"/>
    <property type="match status" value="1"/>
</dbReference>
<keyword evidence="10" id="KW-1185">Reference proteome</keyword>
<dbReference type="GO" id="GO:0005643">
    <property type="term" value="C:nuclear pore"/>
    <property type="evidence" value="ECO:0007669"/>
    <property type="project" value="TreeGrafter"/>
</dbReference>
<gene>
    <name evidence="9" type="primary">XPO4_1</name>
    <name evidence="9" type="ORF">BGZ99_003628</name>
</gene>
<protein>
    <recommendedName>
        <fullName evidence="8">Exportin-4</fullName>
    </recommendedName>
</protein>
<evidence type="ECO:0000256" key="1">
    <source>
        <dbReference type="ARBA" id="ARBA00004123"/>
    </source>
</evidence>
<comment type="subcellular location">
    <subcellularLocation>
        <location evidence="2">Cytoplasm</location>
    </subcellularLocation>
    <subcellularLocation>
        <location evidence="1">Nucleus</location>
    </subcellularLocation>
</comment>
<dbReference type="SUPFAM" id="SSF48371">
    <property type="entry name" value="ARM repeat"/>
    <property type="match status" value="1"/>
</dbReference>
<accession>A0A9P6QYI9</accession>
<dbReference type="EMBL" id="JAAAIP010002280">
    <property type="protein sequence ID" value="KAG0300860.1"/>
    <property type="molecule type" value="Genomic_DNA"/>
</dbReference>
<dbReference type="GO" id="GO:0006611">
    <property type="term" value="P:protein export from nucleus"/>
    <property type="evidence" value="ECO:0007669"/>
    <property type="project" value="TreeGrafter"/>
</dbReference>
<feature type="non-terminal residue" evidence="9">
    <location>
        <position position="1"/>
    </location>
</feature>
<dbReference type="Proteomes" id="UP000738325">
    <property type="component" value="Unassembled WGS sequence"/>
</dbReference>
<evidence type="ECO:0000256" key="6">
    <source>
        <dbReference type="ARBA" id="ARBA00022927"/>
    </source>
</evidence>
<dbReference type="OrthoDB" id="2434996at2759"/>
<comment type="similarity">
    <text evidence="3">Belongs to the exportin family.</text>
</comment>
<evidence type="ECO:0000256" key="8">
    <source>
        <dbReference type="ARBA" id="ARBA00040444"/>
    </source>
</evidence>
<comment type="caution">
    <text evidence="9">The sequence shown here is derived from an EMBL/GenBank/DDBJ whole genome shotgun (WGS) entry which is preliminary data.</text>
</comment>